<dbReference type="PANTHER" id="PTHR12697">
    <property type="entry name" value="PBS LYASE HEAT-LIKE PROTEIN"/>
    <property type="match status" value="1"/>
</dbReference>
<protein>
    <recommendedName>
        <fullName evidence="4">HEAT repeat</fullName>
    </recommendedName>
</protein>
<dbReference type="SUPFAM" id="SSF48371">
    <property type="entry name" value="ARM repeat"/>
    <property type="match status" value="1"/>
</dbReference>
<evidence type="ECO:0000313" key="2">
    <source>
        <dbReference type="EMBL" id="GIJ54374.1"/>
    </source>
</evidence>
<dbReference type="AlphaFoldDB" id="A0A8J3YZ72"/>
<dbReference type="SMART" id="SM00567">
    <property type="entry name" value="EZ_HEAT"/>
    <property type="match status" value="5"/>
</dbReference>
<dbReference type="Pfam" id="PF13646">
    <property type="entry name" value="HEAT_2"/>
    <property type="match status" value="1"/>
</dbReference>
<dbReference type="Proteomes" id="UP000612585">
    <property type="component" value="Unassembled WGS sequence"/>
</dbReference>
<evidence type="ECO:0008006" key="4">
    <source>
        <dbReference type="Google" id="ProtNLM"/>
    </source>
</evidence>
<name>A0A8J3YZ72_9ACTN</name>
<evidence type="ECO:0000256" key="1">
    <source>
        <dbReference type="ARBA" id="ARBA00045876"/>
    </source>
</evidence>
<dbReference type="InterPro" id="IPR011989">
    <property type="entry name" value="ARM-like"/>
</dbReference>
<dbReference type="EMBL" id="BOPG01000012">
    <property type="protein sequence ID" value="GIJ54374.1"/>
    <property type="molecule type" value="Genomic_DNA"/>
</dbReference>
<dbReference type="InterPro" id="IPR021133">
    <property type="entry name" value="HEAT_type_2"/>
</dbReference>
<reference evidence="2" key="1">
    <citation type="submission" date="2021-01" db="EMBL/GenBank/DDBJ databases">
        <title>Whole genome shotgun sequence of Virgisporangium aurantiacum NBRC 16421.</title>
        <authorList>
            <person name="Komaki H."/>
            <person name="Tamura T."/>
        </authorList>
    </citation>
    <scope>NUCLEOTIDE SEQUENCE</scope>
    <source>
        <strain evidence="2">NBRC 16421</strain>
    </source>
</reference>
<comment type="function">
    <text evidence="1">Catalyzes the hydroxylation of the N(6)-(4-aminobutyl)-L-lysine intermediate produced by deoxyhypusine synthase/DHPS on a critical lysine of the eukaryotic translation initiation factor 5A/eIF-5A. This is the second step of the post-translational modification of that lysine into an unusual amino acid residue named hypusine. Hypusination is unique to mature eIF-5A factor and is essential for its function.</text>
</comment>
<accession>A0A8J3YZ72</accession>
<dbReference type="GO" id="GO:0016491">
    <property type="term" value="F:oxidoreductase activity"/>
    <property type="evidence" value="ECO:0007669"/>
    <property type="project" value="TreeGrafter"/>
</dbReference>
<keyword evidence="3" id="KW-1185">Reference proteome</keyword>
<dbReference type="InterPro" id="IPR016024">
    <property type="entry name" value="ARM-type_fold"/>
</dbReference>
<organism evidence="2 3">
    <name type="scientific">Virgisporangium aurantiacum</name>
    <dbReference type="NCBI Taxonomy" id="175570"/>
    <lineage>
        <taxon>Bacteria</taxon>
        <taxon>Bacillati</taxon>
        <taxon>Actinomycetota</taxon>
        <taxon>Actinomycetes</taxon>
        <taxon>Micromonosporales</taxon>
        <taxon>Micromonosporaceae</taxon>
        <taxon>Virgisporangium</taxon>
    </lineage>
</organism>
<evidence type="ECO:0000313" key="3">
    <source>
        <dbReference type="Proteomes" id="UP000612585"/>
    </source>
</evidence>
<dbReference type="PANTHER" id="PTHR12697:SF5">
    <property type="entry name" value="DEOXYHYPUSINE HYDROXYLASE"/>
    <property type="match status" value="1"/>
</dbReference>
<sequence>MPCRDWRTADAGELWHRDPVIDARASLEAVIRHATDLEDDYDDIEPALTALAESGDRTLVPLLEAALARFLDDGNFYGRDLIAGVLAGIEGPSALPVLLRASARDLRDDQDSLGSEIIGLLQTDRAVGRTTAREFAALDAPELRRVGLWALGFVVEPGDLDVLAPAMADPDPRIRSLVIGSVPLPEGFDVLLVGLRDVDEGVRTSAVSRLGYSGRVVAVAPLAGLVTDPAPRVRAMVAFGLGRLADESAGPVLLRLVEDPDRHVRECAVQALGRVGGSATVDALLAMASDPEPHRRIEAAKALGAAAAADSRAADALEMLAADDIPAVRAATISGIASTMKPSALGEHLVIRLTDDPDPSVRQRVAVLARHLAPNRLESIVRRYVDDPDPNVRRIAETELSRLPR</sequence>
<dbReference type="PROSITE" id="PS50077">
    <property type="entry name" value="HEAT_REPEAT"/>
    <property type="match status" value="1"/>
</dbReference>
<proteinExistence type="predicted"/>
<dbReference type="Gene3D" id="1.25.10.10">
    <property type="entry name" value="Leucine-rich Repeat Variant"/>
    <property type="match status" value="3"/>
</dbReference>
<gene>
    <name evidence="2" type="ORF">Vau01_018900</name>
</gene>
<comment type="caution">
    <text evidence="2">The sequence shown here is derived from an EMBL/GenBank/DDBJ whole genome shotgun (WGS) entry which is preliminary data.</text>
</comment>
<dbReference type="InterPro" id="IPR004155">
    <property type="entry name" value="PBS_lyase_HEAT"/>
</dbReference>